<evidence type="ECO:0000256" key="1">
    <source>
        <dbReference type="SAM" id="SignalP"/>
    </source>
</evidence>
<dbReference type="EMBL" id="PTJA01000005">
    <property type="protein sequence ID" value="PPK80803.1"/>
    <property type="molecule type" value="Genomic_DNA"/>
</dbReference>
<sequence>MKKTGKKLLAAIVVSLNLAALGSEVVYAEPSTQQPAVPPVLSTYDTQSYSPLSDIIGWRYKSVDGHVYRRQYNYSKEKWIGDWEAC</sequence>
<evidence type="ECO:0000313" key="2">
    <source>
        <dbReference type="EMBL" id="PPK80803.1"/>
    </source>
</evidence>
<dbReference type="Proteomes" id="UP000237749">
    <property type="component" value="Unassembled WGS sequence"/>
</dbReference>
<dbReference type="AlphaFoldDB" id="A0A2S6HST2"/>
<dbReference type="RefSeq" id="WP_104436801.1">
    <property type="nucleotide sequence ID" value="NZ_PTJA01000005.1"/>
</dbReference>
<feature type="chain" id="PRO_5015473773" evidence="1">
    <location>
        <begin position="29"/>
        <end position="86"/>
    </location>
</feature>
<feature type="signal peptide" evidence="1">
    <location>
        <begin position="1"/>
        <end position="28"/>
    </location>
</feature>
<reference evidence="2 3" key="1">
    <citation type="submission" date="2018-02" db="EMBL/GenBank/DDBJ databases">
        <title>Genomic Encyclopedia of Archaeal and Bacterial Type Strains, Phase II (KMG-II): from individual species to whole genera.</title>
        <authorList>
            <person name="Goeker M."/>
        </authorList>
    </citation>
    <scope>NUCLEOTIDE SEQUENCE [LARGE SCALE GENOMIC DNA]</scope>
    <source>
        <strain evidence="2 3">DSM 3808</strain>
    </source>
</reference>
<keyword evidence="1" id="KW-0732">Signal</keyword>
<keyword evidence="3" id="KW-1185">Reference proteome</keyword>
<organism evidence="2 3">
    <name type="scientific">Lacrimispora xylanisolvens</name>
    <dbReference type="NCBI Taxonomy" id="384636"/>
    <lineage>
        <taxon>Bacteria</taxon>
        <taxon>Bacillati</taxon>
        <taxon>Bacillota</taxon>
        <taxon>Clostridia</taxon>
        <taxon>Lachnospirales</taxon>
        <taxon>Lachnospiraceae</taxon>
        <taxon>Lacrimispora</taxon>
    </lineage>
</organism>
<comment type="caution">
    <text evidence="2">The sequence shown here is derived from an EMBL/GenBank/DDBJ whole genome shotgun (WGS) entry which is preliminary data.</text>
</comment>
<name>A0A2S6HST2_9FIRM</name>
<gene>
    <name evidence="2" type="ORF">BXY41_10518</name>
</gene>
<accession>A0A2S6HST2</accession>
<evidence type="ECO:0000313" key="3">
    <source>
        <dbReference type="Proteomes" id="UP000237749"/>
    </source>
</evidence>
<protein>
    <submittedName>
        <fullName evidence="2">Uncharacterized protein</fullName>
    </submittedName>
</protein>
<proteinExistence type="predicted"/>